<feature type="domain" description="Reverse transcriptase Ty1/copia-type" evidence="3">
    <location>
        <begin position="166"/>
        <end position="244"/>
    </location>
</feature>
<evidence type="ECO:0000256" key="2">
    <source>
        <dbReference type="SAM" id="MobiDB-lite"/>
    </source>
</evidence>
<evidence type="ECO:0000313" key="5">
    <source>
        <dbReference type="Proteomes" id="UP001151760"/>
    </source>
</evidence>
<gene>
    <name evidence="4" type="ORF">Tco_0894403</name>
</gene>
<sequence length="654" mass="73780">MFDDSNQEKLYLLHLDLCGPIRIESISGKKYILVIVDDYSRFTWVKFLRSKDETPETVIKLLKKIQYFNLPPSVVSLVPAAAALRPADPNGSPSSTTIDQAAPSAKPSSQESSSNLQTDVMWCFFDAFLTSVEPKNFKEALLESALIDAVQEEIYEFKRLGVWELGIDFEESFRPVARIEAIRIFVANAANKNMTIYHMDVKTAFLNNELHKEVYVSQPEGFVEPNNSTHVYKMKKALYGLNYAVTSLIPINRGLIQAIPTSLPPQPIGEATKASNLRRIPPGVQGRSHFTYFLYLIVQIRILRKKVGGQTRPRNYQYLGSPHKGLYPKGPIPGMRPAQALIAIQTMVDHSQKWHDGTTSRSIRAVVGCQIYEGPHLNKDYPLNEEVKQVENVRHGEFGRTTPFNGNNRGKFGVGPSGYYTKTDNRPPYGEKRQSLEELLAKHQEESARRSTEMEVWIKKLQENAEINTWNLSASLKNLETQIEQLTKEIHSDKTLNSSQEQIKTVTTDQEIAGLNKLHGVSFISGPESGASINVMPRSIFEHLHLINLKKTNMLCKMADMSKKAPLGIVENVLVKIDKFVFPFDFLIIDNTPSETTILGRPFLATIHAEIDVFAGKISLGINEDRISFDTMRKDHNYTNPSEKDFMVRPQSPA</sequence>
<dbReference type="PANTHER" id="PTHR33067">
    <property type="entry name" value="RNA-DIRECTED DNA POLYMERASE-RELATED"/>
    <property type="match status" value="1"/>
</dbReference>
<dbReference type="PANTHER" id="PTHR33067:SF9">
    <property type="entry name" value="RNA-DIRECTED DNA POLYMERASE"/>
    <property type="match status" value="1"/>
</dbReference>
<dbReference type="Gene3D" id="3.30.420.10">
    <property type="entry name" value="Ribonuclease H-like superfamily/Ribonuclease H"/>
    <property type="match status" value="1"/>
</dbReference>
<dbReference type="InterPro" id="IPR021109">
    <property type="entry name" value="Peptidase_aspartic_dom_sf"/>
</dbReference>
<accession>A0ABQ5CEX6</accession>
<dbReference type="InterPro" id="IPR036397">
    <property type="entry name" value="RNaseH_sf"/>
</dbReference>
<organism evidence="4 5">
    <name type="scientific">Tanacetum coccineum</name>
    <dbReference type="NCBI Taxonomy" id="301880"/>
    <lineage>
        <taxon>Eukaryota</taxon>
        <taxon>Viridiplantae</taxon>
        <taxon>Streptophyta</taxon>
        <taxon>Embryophyta</taxon>
        <taxon>Tracheophyta</taxon>
        <taxon>Spermatophyta</taxon>
        <taxon>Magnoliopsida</taxon>
        <taxon>eudicotyledons</taxon>
        <taxon>Gunneridae</taxon>
        <taxon>Pentapetalae</taxon>
        <taxon>asterids</taxon>
        <taxon>campanulids</taxon>
        <taxon>Asterales</taxon>
        <taxon>Asteraceae</taxon>
        <taxon>Asteroideae</taxon>
        <taxon>Anthemideae</taxon>
        <taxon>Anthemidinae</taxon>
        <taxon>Tanacetum</taxon>
    </lineage>
</organism>
<proteinExistence type="predicted"/>
<dbReference type="EMBL" id="BQNB010014138">
    <property type="protein sequence ID" value="GJT24466.1"/>
    <property type="molecule type" value="Genomic_DNA"/>
</dbReference>
<dbReference type="SUPFAM" id="SSF50630">
    <property type="entry name" value="Acid proteases"/>
    <property type="match status" value="1"/>
</dbReference>
<dbReference type="InterPro" id="IPR012337">
    <property type="entry name" value="RNaseH-like_sf"/>
</dbReference>
<dbReference type="Proteomes" id="UP001151760">
    <property type="component" value="Unassembled WGS sequence"/>
</dbReference>
<feature type="region of interest" description="Disordered" evidence="2">
    <location>
        <begin position="86"/>
        <end position="112"/>
    </location>
</feature>
<keyword evidence="5" id="KW-1185">Reference proteome</keyword>
<evidence type="ECO:0000256" key="1">
    <source>
        <dbReference type="SAM" id="Coils"/>
    </source>
</evidence>
<comment type="caution">
    <text evidence="4">The sequence shown here is derived from an EMBL/GenBank/DDBJ whole genome shotgun (WGS) entry which is preliminary data.</text>
</comment>
<feature type="compositionally biased region" description="Low complexity" evidence="2">
    <location>
        <begin position="100"/>
        <end position="112"/>
    </location>
</feature>
<evidence type="ECO:0000313" key="4">
    <source>
        <dbReference type="EMBL" id="GJT24466.1"/>
    </source>
</evidence>
<feature type="coiled-coil region" evidence="1">
    <location>
        <begin position="469"/>
        <end position="496"/>
    </location>
</feature>
<dbReference type="SUPFAM" id="SSF53098">
    <property type="entry name" value="Ribonuclease H-like"/>
    <property type="match status" value="1"/>
</dbReference>
<protein>
    <submittedName>
        <fullName evidence="4">Retrovirus-related pol polyprotein from transposon TNT 1-94</fullName>
    </submittedName>
</protein>
<dbReference type="InterPro" id="IPR013103">
    <property type="entry name" value="RVT_2"/>
</dbReference>
<feature type="region of interest" description="Disordered" evidence="2">
    <location>
        <begin position="398"/>
        <end position="430"/>
    </location>
</feature>
<reference evidence="4" key="1">
    <citation type="journal article" date="2022" name="Int. J. Mol. Sci.">
        <title>Draft Genome of Tanacetum Coccineum: Genomic Comparison of Closely Related Tanacetum-Family Plants.</title>
        <authorList>
            <person name="Yamashiro T."/>
            <person name="Shiraishi A."/>
            <person name="Nakayama K."/>
            <person name="Satake H."/>
        </authorList>
    </citation>
    <scope>NUCLEOTIDE SEQUENCE</scope>
</reference>
<dbReference type="CDD" id="cd00303">
    <property type="entry name" value="retropepsin_like"/>
    <property type="match status" value="1"/>
</dbReference>
<name>A0ABQ5CEX6_9ASTR</name>
<dbReference type="Gene3D" id="2.40.70.10">
    <property type="entry name" value="Acid Proteases"/>
    <property type="match status" value="1"/>
</dbReference>
<reference evidence="4" key="2">
    <citation type="submission" date="2022-01" db="EMBL/GenBank/DDBJ databases">
        <authorList>
            <person name="Yamashiro T."/>
            <person name="Shiraishi A."/>
            <person name="Satake H."/>
            <person name="Nakayama K."/>
        </authorList>
    </citation>
    <scope>NUCLEOTIDE SEQUENCE</scope>
</reference>
<evidence type="ECO:0000259" key="3">
    <source>
        <dbReference type="Pfam" id="PF07727"/>
    </source>
</evidence>
<keyword evidence="1" id="KW-0175">Coiled coil</keyword>
<dbReference type="Pfam" id="PF07727">
    <property type="entry name" value="RVT_2"/>
    <property type="match status" value="1"/>
</dbReference>